<keyword evidence="3" id="KW-1185">Reference proteome</keyword>
<reference evidence="2" key="1">
    <citation type="journal article" date="2023" name="Mol. Biol. Evol.">
        <title>Third-Generation Sequencing Reveals the Adaptive Role of the Epigenome in Three Deep-Sea Polychaetes.</title>
        <authorList>
            <person name="Perez M."/>
            <person name="Aroh O."/>
            <person name="Sun Y."/>
            <person name="Lan Y."/>
            <person name="Juniper S.K."/>
            <person name="Young C.R."/>
            <person name="Angers B."/>
            <person name="Qian P.Y."/>
        </authorList>
    </citation>
    <scope>NUCLEOTIDE SEQUENCE</scope>
    <source>
        <strain evidence="2">P08H-3</strain>
    </source>
</reference>
<dbReference type="InterPro" id="IPR036249">
    <property type="entry name" value="Thioredoxin-like_sf"/>
</dbReference>
<protein>
    <submittedName>
        <fullName evidence="2">Uncharacterized protein</fullName>
    </submittedName>
</protein>
<gene>
    <name evidence="2" type="ORF">LSH36_580g01011</name>
</gene>
<dbReference type="PANTHER" id="PTHR33875">
    <property type="entry name" value="OS09G0542200 PROTEIN"/>
    <property type="match status" value="1"/>
</dbReference>
<comment type="caution">
    <text evidence="2">The sequence shown here is derived from an EMBL/GenBank/DDBJ whole genome shotgun (WGS) entry which is preliminary data.</text>
</comment>
<sequence>MMYSLSFVLLVGAVSGHIVTPIPVMKTDPGVRYNVTSAGAPVRLDVMLESICPDSATAWTELQQTANYYGSDKLDLVIYNFQLPYDRWGHLCAMGFYTIVDQQGNEKGFSYMERLFSVYDSYSSDSTEDKSHIQMLE</sequence>
<dbReference type="EMBL" id="JAODUP010000580">
    <property type="protein sequence ID" value="KAK2146892.1"/>
    <property type="molecule type" value="Genomic_DNA"/>
</dbReference>
<dbReference type="Gene3D" id="3.40.30.10">
    <property type="entry name" value="Glutaredoxin"/>
    <property type="match status" value="1"/>
</dbReference>
<evidence type="ECO:0000313" key="2">
    <source>
        <dbReference type="EMBL" id="KAK2146892.1"/>
    </source>
</evidence>
<dbReference type="SUPFAM" id="SSF52833">
    <property type="entry name" value="Thioredoxin-like"/>
    <property type="match status" value="1"/>
</dbReference>
<feature type="chain" id="PRO_5041964622" evidence="1">
    <location>
        <begin position="17"/>
        <end position="137"/>
    </location>
</feature>
<name>A0AAD9J5B0_9ANNE</name>
<dbReference type="Proteomes" id="UP001208570">
    <property type="component" value="Unassembled WGS sequence"/>
</dbReference>
<dbReference type="AlphaFoldDB" id="A0AAD9J5B0"/>
<organism evidence="2 3">
    <name type="scientific">Paralvinella palmiformis</name>
    <dbReference type="NCBI Taxonomy" id="53620"/>
    <lineage>
        <taxon>Eukaryota</taxon>
        <taxon>Metazoa</taxon>
        <taxon>Spiralia</taxon>
        <taxon>Lophotrochozoa</taxon>
        <taxon>Annelida</taxon>
        <taxon>Polychaeta</taxon>
        <taxon>Sedentaria</taxon>
        <taxon>Canalipalpata</taxon>
        <taxon>Terebellida</taxon>
        <taxon>Terebelliformia</taxon>
        <taxon>Alvinellidae</taxon>
        <taxon>Paralvinella</taxon>
    </lineage>
</organism>
<evidence type="ECO:0000313" key="3">
    <source>
        <dbReference type="Proteomes" id="UP001208570"/>
    </source>
</evidence>
<proteinExistence type="predicted"/>
<feature type="signal peptide" evidence="1">
    <location>
        <begin position="1"/>
        <end position="16"/>
    </location>
</feature>
<accession>A0AAD9J5B0</accession>
<dbReference type="PANTHER" id="PTHR33875:SF2">
    <property type="entry name" value="ACR183CP"/>
    <property type="match status" value="1"/>
</dbReference>
<keyword evidence="1" id="KW-0732">Signal</keyword>
<evidence type="ECO:0000256" key="1">
    <source>
        <dbReference type="SAM" id="SignalP"/>
    </source>
</evidence>